<feature type="region of interest" description="Disordered" evidence="1">
    <location>
        <begin position="167"/>
        <end position="188"/>
    </location>
</feature>
<feature type="domain" description="HTH marR-type" evidence="2">
    <location>
        <begin position="21"/>
        <end position="158"/>
    </location>
</feature>
<evidence type="ECO:0000256" key="1">
    <source>
        <dbReference type="SAM" id="MobiDB-lite"/>
    </source>
</evidence>
<dbReference type="InterPro" id="IPR039422">
    <property type="entry name" value="MarR/SlyA-like"/>
</dbReference>
<dbReference type="GO" id="GO:0003700">
    <property type="term" value="F:DNA-binding transcription factor activity"/>
    <property type="evidence" value="ECO:0007669"/>
    <property type="project" value="InterPro"/>
</dbReference>
<dbReference type="AlphaFoldDB" id="A0A916SX81"/>
<dbReference type="InterPro" id="IPR000835">
    <property type="entry name" value="HTH_MarR-typ"/>
</dbReference>
<dbReference type="Pfam" id="PF12802">
    <property type="entry name" value="MarR_2"/>
    <property type="match status" value="1"/>
</dbReference>
<keyword evidence="4" id="KW-1185">Reference proteome</keyword>
<name>A0A916SX81_9ACTN</name>
<dbReference type="Gene3D" id="1.10.10.10">
    <property type="entry name" value="Winged helix-like DNA-binding domain superfamily/Winged helix DNA-binding domain"/>
    <property type="match status" value="1"/>
</dbReference>
<gene>
    <name evidence="3" type="ORF">GCM10011489_06530</name>
</gene>
<sequence length="188" mass="20816">MGGFPVPSNPVPTTPQRAPSPEETSAMLFDFMAHLGCISDARALDSIMHTELSLSHFRVLMQLRLYAHPVPLHELAEATSLSLASTGRNVDKLVHLGLVDRREDPRDRRVKLVSVTEKGRHELDEMSGRRDDAVREILRQLPVDLRVGLHQSLDAIVNGGFWDCPPGASHPTRIPPARNTDTESEHGV</sequence>
<evidence type="ECO:0000313" key="4">
    <source>
        <dbReference type="Proteomes" id="UP000621454"/>
    </source>
</evidence>
<proteinExistence type="predicted"/>
<dbReference type="PRINTS" id="PR00598">
    <property type="entry name" value="HTHMARR"/>
</dbReference>
<dbReference type="InterPro" id="IPR036388">
    <property type="entry name" value="WH-like_DNA-bd_sf"/>
</dbReference>
<dbReference type="PANTHER" id="PTHR33164">
    <property type="entry name" value="TRANSCRIPTIONAL REGULATOR, MARR FAMILY"/>
    <property type="match status" value="1"/>
</dbReference>
<dbReference type="PANTHER" id="PTHR33164:SF94">
    <property type="entry name" value="TRANSCRIPTIONAL REGULATORY PROTEIN-RELATED"/>
    <property type="match status" value="1"/>
</dbReference>
<reference evidence="3" key="2">
    <citation type="submission" date="2020-09" db="EMBL/GenBank/DDBJ databases">
        <authorList>
            <person name="Sun Q."/>
            <person name="Zhou Y."/>
        </authorList>
    </citation>
    <scope>NUCLEOTIDE SEQUENCE</scope>
    <source>
        <strain evidence="3">CGMCC 1.12827</strain>
    </source>
</reference>
<dbReference type="GO" id="GO:0006950">
    <property type="term" value="P:response to stress"/>
    <property type="evidence" value="ECO:0007669"/>
    <property type="project" value="TreeGrafter"/>
</dbReference>
<dbReference type="SMART" id="SM00347">
    <property type="entry name" value="HTH_MARR"/>
    <property type="match status" value="1"/>
</dbReference>
<evidence type="ECO:0000259" key="2">
    <source>
        <dbReference type="PROSITE" id="PS50995"/>
    </source>
</evidence>
<reference evidence="3" key="1">
    <citation type="journal article" date="2014" name="Int. J. Syst. Evol. Microbiol.">
        <title>Complete genome sequence of Corynebacterium casei LMG S-19264T (=DSM 44701T), isolated from a smear-ripened cheese.</title>
        <authorList>
            <consortium name="US DOE Joint Genome Institute (JGI-PGF)"/>
            <person name="Walter F."/>
            <person name="Albersmeier A."/>
            <person name="Kalinowski J."/>
            <person name="Ruckert C."/>
        </authorList>
    </citation>
    <scope>NUCLEOTIDE SEQUENCE</scope>
    <source>
        <strain evidence="3">CGMCC 1.12827</strain>
    </source>
</reference>
<comment type="caution">
    <text evidence="3">The sequence shown here is derived from an EMBL/GenBank/DDBJ whole genome shotgun (WGS) entry which is preliminary data.</text>
</comment>
<dbReference type="PROSITE" id="PS50995">
    <property type="entry name" value="HTH_MARR_2"/>
    <property type="match status" value="1"/>
</dbReference>
<dbReference type="Proteomes" id="UP000621454">
    <property type="component" value="Unassembled WGS sequence"/>
</dbReference>
<evidence type="ECO:0000313" key="3">
    <source>
        <dbReference type="EMBL" id="GGB21076.1"/>
    </source>
</evidence>
<dbReference type="SUPFAM" id="SSF46785">
    <property type="entry name" value="Winged helix' DNA-binding domain"/>
    <property type="match status" value="1"/>
</dbReference>
<feature type="region of interest" description="Disordered" evidence="1">
    <location>
        <begin position="1"/>
        <end position="22"/>
    </location>
</feature>
<dbReference type="InterPro" id="IPR036390">
    <property type="entry name" value="WH_DNA-bd_sf"/>
</dbReference>
<organism evidence="3 4">
    <name type="scientific">Gordonia jinhuaensis</name>
    <dbReference type="NCBI Taxonomy" id="1517702"/>
    <lineage>
        <taxon>Bacteria</taxon>
        <taxon>Bacillati</taxon>
        <taxon>Actinomycetota</taxon>
        <taxon>Actinomycetes</taxon>
        <taxon>Mycobacteriales</taxon>
        <taxon>Gordoniaceae</taxon>
        <taxon>Gordonia</taxon>
    </lineage>
</organism>
<accession>A0A916SX81</accession>
<dbReference type="EMBL" id="BMGC01000003">
    <property type="protein sequence ID" value="GGB21076.1"/>
    <property type="molecule type" value="Genomic_DNA"/>
</dbReference>
<protein>
    <recommendedName>
        <fullName evidence="2">HTH marR-type domain-containing protein</fullName>
    </recommendedName>
</protein>